<protein>
    <submittedName>
        <fullName evidence="2">Uncharacterized protein</fullName>
    </submittedName>
</protein>
<dbReference type="AlphaFoldDB" id="F4SEE6"/>
<sequence>MPQIDFSTPRVHISFQKPDGDPPDWSSIPPIDSNQPPVVEPYLTLAPPTNTMVCVQTHLLTPRVHITVHTPLVNPGASDGPRFLQPQLDRHRVAKHHKRLLSHSSDPNNRPKFPKNLIFRHFFPNDTMPPRKLSKPTDGQIDTMSRTLASRPIRTRSLQAYLDQTLGRNMPSFSTHFNFARSPTPYARCVSTPNTSITGVNPHISPFLSAGSSNSNSISNLSSATTSDGIGSSPMKRPAPVPNSPVLNLNINHDDNDDELPPRFEDEYVKGRPVSLHVPAQISNTSQAPTQTSPAHAEWPKEARKYSVHFNLWQPECPAEPEPKKHKRTPGGSRPSQRKSTKAKYNNYAPKVPTYITFKPDDMDFGLFKSQLFKSCNEHLPGVDQVLHRSWVQGGLLIMGYINGSKGYKGRDKEPIKTPSFLDHSFKHFLEACKAAPASSKMGFRIVHENPLKTETALRSLAHQWPLME</sequence>
<gene>
    <name evidence="2" type="ORF">MELLADRAFT_90346</name>
</gene>
<evidence type="ECO:0000313" key="2">
    <source>
        <dbReference type="EMBL" id="EGF96981.1"/>
    </source>
</evidence>
<dbReference type="HOGENOM" id="CLU_046450_0_0_1"/>
<dbReference type="VEuPathDB" id="FungiDB:MELLADRAFT_90346"/>
<feature type="compositionally biased region" description="Low complexity" evidence="1">
    <location>
        <begin position="212"/>
        <end position="227"/>
    </location>
</feature>
<evidence type="ECO:0000256" key="1">
    <source>
        <dbReference type="SAM" id="MobiDB-lite"/>
    </source>
</evidence>
<dbReference type="EMBL" id="GL883429">
    <property type="protein sequence ID" value="EGF96981.1"/>
    <property type="molecule type" value="Genomic_DNA"/>
</dbReference>
<dbReference type="Proteomes" id="UP000001072">
    <property type="component" value="Unassembled WGS sequence"/>
</dbReference>
<dbReference type="RefSeq" id="XP_007419751.1">
    <property type="nucleotide sequence ID" value="XM_007419689.1"/>
</dbReference>
<feature type="region of interest" description="Disordered" evidence="1">
    <location>
        <begin position="316"/>
        <end position="342"/>
    </location>
</feature>
<dbReference type="GeneID" id="18935539"/>
<accession>F4SEE6</accession>
<feature type="region of interest" description="Disordered" evidence="1">
    <location>
        <begin position="212"/>
        <end position="238"/>
    </location>
</feature>
<proteinExistence type="predicted"/>
<reference evidence="3" key="1">
    <citation type="journal article" date="2011" name="Proc. Natl. Acad. Sci. U.S.A.">
        <title>Obligate biotrophy features unraveled by the genomic analysis of rust fungi.</title>
        <authorList>
            <person name="Duplessis S."/>
            <person name="Cuomo C.A."/>
            <person name="Lin Y.-C."/>
            <person name="Aerts A."/>
            <person name="Tisserant E."/>
            <person name="Veneault-Fourrey C."/>
            <person name="Joly D.L."/>
            <person name="Hacquard S."/>
            <person name="Amselem J."/>
            <person name="Cantarel B.L."/>
            <person name="Chiu R."/>
            <person name="Coutinho P.M."/>
            <person name="Feau N."/>
            <person name="Field M."/>
            <person name="Frey P."/>
            <person name="Gelhaye E."/>
            <person name="Goldberg J."/>
            <person name="Grabherr M.G."/>
            <person name="Kodira C.D."/>
            <person name="Kohler A."/>
            <person name="Kuees U."/>
            <person name="Lindquist E.A."/>
            <person name="Lucas S.M."/>
            <person name="Mago R."/>
            <person name="Mauceli E."/>
            <person name="Morin E."/>
            <person name="Murat C."/>
            <person name="Pangilinan J.L."/>
            <person name="Park R."/>
            <person name="Pearson M."/>
            <person name="Quesneville H."/>
            <person name="Rouhier N."/>
            <person name="Sakthikumar S."/>
            <person name="Salamov A.A."/>
            <person name="Schmutz J."/>
            <person name="Selles B."/>
            <person name="Shapiro H."/>
            <person name="Tanguay P."/>
            <person name="Tuskan G.A."/>
            <person name="Henrissat B."/>
            <person name="Van de Peer Y."/>
            <person name="Rouze P."/>
            <person name="Ellis J.G."/>
            <person name="Dodds P.N."/>
            <person name="Schein J.E."/>
            <person name="Zhong S."/>
            <person name="Hamelin R.C."/>
            <person name="Grigoriev I.V."/>
            <person name="Szabo L.J."/>
            <person name="Martin F."/>
        </authorList>
    </citation>
    <scope>NUCLEOTIDE SEQUENCE [LARGE SCALE GENOMIC DNA]</scope>
    <source>
        <strain evidence="3">98AG31 / pathotype 3-4-7</strain>
    </source>
</reference>
<organism evidence="3">
    <name type="scientific">Melampsora larici-populina (strain 98AG31 / pathotype 3-4-7)</name>
    <name type="common">Poplar leaf rust fungus</name>
    <dbReference type="NCBI Taxonomy" id="747676"/>
    <lineage>
        <taxon>Eukaryota</taxon>
        <taxon>Fungi</taxon>
        <taxon>Dikarya</taxon>
        <taxon>Basidiomycota</taxon>
        <taxon>Pucciniomycotina</taxon>
        <taxon>Pucciniomycetes</taxon>
        <taxon>Pucciniales</taxon>
        <taxon>Melampsoraceae</taxon>
        <taxon>Melampsora</taxon>
    </lineage>
</organism>
<dbReference type="InParanoid" id="F4SEE6"/>
<keyword evidence="3" id="KW-1185">Reference proteome</keyword>
<name>F4SEE6_MELLP</name>
<evidence type="ECO:0000313" key="3">
    <source>
        <dbReference type="Proteomes" id="UP000001072"/>
    </source>
</evidence>
<dbReference type="KEGG" id="mlr:MELLADRAFT_90346"/>